<accession>A0AA88BBC3</accession>
<protein>
    <submittedName>
        <fullName evidence="1">Uncharacterized protein</fullName>
    </submittedName>
</protein>
<name>A0AA88BBC3_9BRAD</name>
<sequence>MIEYCQASARSKMSGINPVDHATRAIEVLAYHATAPEGASNFWSSLDSPSGD</sequence>
<reference evidence="1" key="2">
    <citation type="submission" date="2022-12" db="EMBL/GenBank/DDBJ databases">
        <authorList>
            <person name="Sun Q."/>
            <person name="Zhou Y."/>
        </authorList>
    </citation>
    <scope>NUCLEOTIDE SEQUENCE</scope>
    <source>
        <strain evidence="1">CGMCC 1.15034</strain>
    </source>
</reference>
<dbReference type="Proteomes" id="UP000625079">
    <property type="component" value="Unassembled WGS sequence"/>
</dbReference>
<proteinExistence type="predicted"/>
<organism evidence="1 2">
    <name type="scientific">Bradyrhizobium guangdongense</name>
    <dbReference type="NCBI Taxonomy" id="1325090"/>
    <lineage>
        <taxon>Bacteria</taxon>
        <taxon>Pseudomonadati</taxon>
        <taxon>Pseudomonadota</taxon>
        <taxon>Alphaproteobacteria</taxon>
        <taxon>Hyphomicrobiales</taxon>
        <taxon>Nitrobacteraceae</taxon>
        <taxon>Bradyrhizobium</taxon>
    </lineage>
</organism>
<dbReference type="EMBL" id="BMHC01000020">
    <property type="protein sequence ID" value="GGI31155.1"/>
    <property type="molecule type" value="Genomic_DNA"/>
</dbReference>
<reference evidence="1" key="1">
    <citation type="journal article" date="2014" name="Int. J. Syst. Evol. Microbiol.">
        <title>Complete genome sequence of Corynebacterium casei LMG S-19264T (=DSM 44701T), isolated from a smear-ripened cheese.</title>
        <authorList>
            <consortium name="US DOE Joint Genome Institute (JGI-PGF)"/>
            <person name="Walter F."/>
            <person name="Albersmeier A."/>
            <person name="Kalinowski J."/>
            <person name="Ruckert C."/>
        </authorList>
    </citation>
    <scope>NUCLEOTIDE SEQUENCE</scope>
    <source>
        <strain evidence="1">CGMCC 1.15034</strain>
    </source>
</reference>
<dbReference type="AlphaFoldDB" id="A0AA88BBC3"/>
<evidence type="ECO:0000313" key="1">
    <source>
        <dbReference type="EMBL" id="GGI31155.1"/>
    </source>
</evidence>
<comment type="caution">
    <text evidence="1">The sequence shown here is derived from an EMBL/GenBank/DDBJ whole genome shotgun (WGS) entry which is preliminary data.</text>
</comment>
<evidence type="ECO:0000313" key="2">
    <source>
        <dbReference type="Proteomes" id="UP000625079"/>
    </source>
</evidence>
<gene>
    <name evidence="1" type="ORF">GCM10010987_63010</name>
</gene>